<feature type="binding site" evidence="11">
    <location>
        <position position="65"/>
    </location>
    <ligand>
        <name>substrate</name>
    </ligand>
</feature>
<dbReference type="EC" id="2.7.1.71" evidence="3 11"/>
<comment type="subcellular location">
    <subcellularLocation>
        <location evidence="11">Cytoplasm</location>
    </subcellularLocation>
</comment>
<evidence type="ECO:0000256" key="4">
    <source>
        <dbReference type="ARBA" id="ARBA00022605"/>
    </source>
</evidence>
<evidence type="ECO:0000256" key="11">
    <source>
        <dbReference type="HAMAP-Rule" id="MF_00109"/>
    </source>
</evidence>
<evidence type="ECO:0000256" key="9">
    <source>
        <dbReference type="ARBA" id="ARBA00023141"/>
    </source>
</evidence>
<dbReference type="Pfam" id="PF01202">
    <property type="entry name" value="SKI"/>
    <property type="match status" value="1"/>
</dbReference>
<feature type="binding site" evidence="11">
    <location>
        <position position="144"/>
    </location>
    <ligand>
        <name>substrate</name>
    </ligand>
</feature>
<protein>
    <recommendedName>
        <fullName evidence="3 11">Shikimate kinase</fullName>
        <shortName evidence="11">SK</shortName>
        <ecNumber evidence="3 11">2.7.1.71</ecNumber>
    </recommendedName>
</protein>
<comment type="similarity">
    <text evidence="2 11">Belongs to the shikimate kinase family.</text>
</comment>
<dbReference type="InterPro" id="IPR031322">
    <property type="entry name" value="Shikimate/glucono_kinase"/>
</dbReference>
<feature type="binding site" evidence="11">
    <location>
        <position position="41"/>
    </location>
    <ligand>
        <name>substrate</name>
    </ligand>
</feature>
<evidence type="ECO:0000256" key="2">
    <source>
        <dbReference type="ARBA" id="ARBA00006997"/>
    </source>
</evidence>
<dbReference type="GO" id="GO:0005524">
    <property type="term" value="F:ATP binding"/>
    <property type="evidence" value="ECO:0007669"/>
    <property type="project" value="UniProtKB-UniRule"/>
</dbReference>
<evidence type="ECO:0000313" key="12">
    <source>
        <dbReference type="EMBL" id="AOA59439.1"/>
    </source>
</evidence>
<keyword evidence="6 11" id="KW-0547">Nucleotide-binding</keyword>
<dbReference type="HAMAP" id="MF_00109">
    <property type="entry name" value="Shikimate_kinase"/>
    <property type="match status" value="1"/>
</dbReference>
<dbReference type="Gene3D" id="3.40.50.300">
    <property type="entry name" value="P-loop containing nucleotide triphosphate hydrolases"/>
    <property type="match status" value="1"/>
</dbReference>
<evidence type="ECO:0000256" key="3">
    <source>
        <dbReference type="ARBA" id="ARBA00012154"/>
    </source>
</evidence>
<gene>
    <name evidence="11 12" type="primary">aroK</name>
    <name evidence="12" type="ORF">BFG52_14505</name>
</gene>
<keyword evidence="7 11" id="KW-0418">Kinase</keyword>
<accession>A0A1B2M2N6</accession>
<dbReference type="PROSITE" id="PS01128">
    <property type="entry name" value="SHIKIMATE_KINASE"/>
    <property type="match status" value="1"/>
</dbReference>
<evidence type="ECO:0000256" key="10">
    <source>
        <dbReference type="ARBA" id="ARBA00048567"/>
    </source>
</evidence>
<dbReference type="Proteomes" id="UP000093391">
    <property type="component" value="Chromosome"/>
</dbReference>
<dbReference type="GO" id="GO:0009423">
    <property type="term" value="P:chorismate biosynthetic process"/>
    <property type="evidence" value="ECO:0007669"/>
    <property type="project" value="UniProtKB-UniRule"/>
</dbReference>
<dbReference type="PRINTS" id="PR01100">
    <property type="entry name" value="SHIKIMTKNASE"/>
</dbReference>
<feature type="binding site" evidence="11">
    <location>
        <position position="125"/>
    </location>
    <ligand>
        <name>ATP</name>
        <dbReference type="ChEBI" id="CHEBI:30616"/>
    </ligand>
</feature>
<keyword evidence="11" id="KW-0479">Metal-binding</keyword>
<dbReference type="NCBIfam" id="NF003456">
    <property type="entry name" value="PRK05057.1"/>
    <property type="match status" value="1"/>
</dbReference>
<reference evidence="12 13" key="1">
    <citation type="submission" date="2016-08" db="EMBL/GenBank/DDBJ databases">
        <authorList>
            <person name="Seilhamer J.J."/>
        </authorList>
    </citation>
    <scope>NUCLEOTIDE SEQUENCE [LARGE SCALE GENOMIC DNA]</scope>
    <source>
        <strain evidence="12 13">BRTC-1</strain>
    </source>
</reference>
<evidence type="ECO:0000256" key="6">
    <source>
        <dbReference type="ARBA" id="ARBA00022741"/>
    </source>
</evidence>
<dbReference type="STRING" id="1789224.BFG52_14505"/>
<dbReference type="AlphaFoldDB" id="A0A1B2M2N6"/>
<dbReference type="GO" id="GO:0004765">
    <property type="term" value="F:shikimate kinase activity"/>
    <property type="evidence" value="ECO:0007669"/>
    <property type="project" value="UniProtKB-UniRule"/>
</dbReference>
<dbReference type="PANTHER" id="PTHR21087:SF16">
    <property type="entry name" value="SHIKIMATE KINASE 1, CHLOROPLASTIC"/>
    <property type="match status" value="1"/>
</dbReference>
<dbReference type="GO" id="GO:0008652">
    <property type="term" value="P:amino acid biosynthetic process"/>
    <property type="evidence" value="ECO:0007669"/>
    <property type="project" value="UniProtKB-KW"/>
</dbReference>
<dbReference type="GO" id="GO:0009073">
    <property type="term" value="P:aromatic amino acid family biosynthetic process"/>
    <property type="evidence" value="ECO:0007669"/>
    <property type="project" value="UniProtKB-KW"/>
</dbReference>
<comment type="caution">
    <text evidence="11">Lacks conserved residue(s) required for the propagation of feature annotation.</text>
</comment>
<feature type="binding site" evidence="11">
    <location>
        <position position="23"/>
    </location>
    <ligand>
        <name>Mg(2+)</name>
        <dbReference type="ChEBI" id="CHEBI:18420"/>
    </ligand>
</feature>
<keyword evidence="13" id="KW-1185">Reference proteome</keyword>
<keyword evidence="8 11" id="KW-0067">ATP-binding</keyword>
<keyword evidence="4 11" id="KW-0028">Amino-acid biosynthesis</keyword>
<dbReference type="InterPro" id="IPR023000">
    <property type="entry name" value="Shikimate_kinase_CS"/>
</dbReference>
<evidence type="ECO:0000256" key="7">
    <source>
        <dbReference type="ARBA" id="ARBA00022777"/>
    </source>
</evidence>
<name>A0A1B2M2N6_9GAMM</name>
<dbReference type="RefSeq" id="WP_067557787.1">
    <property type="nucleotide sequence ID" value="NZ_CP016895.1"/>
</dbReference>
<evidence type="ECO:0000313" key="13">
    <source>
        <dbReference type="Proteomes" id="UP000093391"/>
    </source>
</evidence>
<organism evidence="12 13">
    <name type="scientific">Acinetobacter larvae</name>
    <dbReference type="NCBI Taxonomy" id="1789224"/>
    <lineage>
        <taxon>Bacteria</taxon>
        <taxon>Pseudomonadati</taxon>
        <taxon>Pseudomonadota</taxon>
        <taxon>Gammaproteobacteria</taxon>
        <taxon>Moraxellales</taxon>
        <taxon>Moraxellaceae</taxon>
        <taxon>Acinetobacter</taxon>
    </lineage>
</organism>
<keyword evidence="5 11" id="KW-0808">Transferase</keyword>
<keyword evidence="11" id="KW-0460">Magnesium</keyword>
<dbReference type="OrthoDB" id="9800332at2"/>
<evidence type="ECO:0000256" key="8">
    <source>
        <dbReference type="ARBA" id="ARBA00022840"/>
    </source>
</evidence>
<dbReference type="CDD" id="cd00464">
    <property type="entry name" value="SK"/>
    <property type="match status" value="1"/>
</dbReference>
<dbReference type="KEGG" id="ala:BFG52_14505"/>
<sequence length="184" mass="21068">MPSKEFDRLPNIYLVGPMGAGKTTVGRHLADFLGREFVDSDHEIERKTGANIPWIFEKEGEQGFRARESTVIDQLTQQQHLVLATGGGAVTQEVNRGYLKQRGIVIYLYTPVEIQLQRTYRDKNRPLLQVENPEKKLQDLLEVRDPLYREVAHHIIETNQGAARDLAYHILQLIIAKEIQALKN</sequence>
<keyword evidence="11" id="KW-0963">Cytoplasm</keyword>
<feature type="binding site" evidence="11">
    <location>
        <position position="87"/>
    </location>
    <ligand>
        <name>substrate</name>
    </ligand>
</feature>
<keyword evidence="9 11" id="KW-0057">Aromatic amino acid biosynthesis</keyword>
<dbReference type="SUPFAM" id="SSF52540">
    <property type="entry name" value="P-loop containing nucleoside triphosphate hydrolases"/>
    <property type="match status" value="1"/>
</dbReference>
<dbReference type="PANTHER" id="PTHR21087">
    <property type="entry name" value="SHIKIMATE KINASE"/>
    <property type="match status" value="1"/>
</dbReference>
<evidence type="ECO:0000256" key="5">
    <source>
        <dbReference type="ARBA" id="ARBA00022679"/>
    </source>
</evidence>
<comment type="pathway">
    <text evidence="1 11">Metabolic intermediate biosynthesis; chorismate biosynthesis; chorismate from D-erythrose 4-phosphate and phosphoenolpyruvate: step 5/7.</text>
</comment>
<dbReference type="InterPro" id="IPR027417">
    <property type="entry name" value="P-loop_NTPase"/>
</dbReference>
<comment type="subunit">
    <text evidence="11">Monomer.</text>
</comment>
<dbReference type="GO" id="GO:0005829">
    <property type="term" value="C:cytosol"/>
    <property type="evidence" value="ECO:0007669"/>
    <property type="project" value="TreeGrafter"/>
</dbReference>
<evidence type="ECO:0000256" key="1">
    <source>
        <dbReference type="ARBA" id="ARBA00004842"/>
    </source>
</evidence>
<dbReference type="InterPro" id="IPR000623">
    <property type="entry name" value="Shikimate_kinase/TSH1"/>
</dbReference>
<dbReference type="GO" id="GO:0000287">
    <property type="term" value="F:magnesium ion binding"/>
    <property type="evidence" value="ECO:0007669"/>
    <property type="project" value="UniProtKB-UniRule"/>
</dbReference>
<proteinExistence type="inferred from homology"/>
<comment type="function">
    <text evidence="11">Catalyzes the specific phosphorylation of the 3-hydroxyl group of shikimic acid using ATP as a cosubstrate.</text>
</comment>
<comment type="cofactor">
    <cofactor evidence="11">
        <name>Mg(2+)</name>
        <dbReference type="ChEBI" id="CHEBI:18420"/>
    </cofactor>
    <text evidence="11">Binds 1 Mg(2+) ion per subunit.</text>
</comment>
<feature type="binding site" evidence="11">
    <location>
        <begin position="19"/>
        <end position="24"/>
    </location>
    <ligand>
        <name>ATP</name>
        <dbReference type="ChEBI" id="CHEBI:30616"/>
    </ligand>
</feature>
<comment type="catalytic activity">
    <reaction evidence="10 11">
        <text>shikimate + ATP = 3-phosphoshikimate + ADP + H(+)</text>
        <dbReference type="Rhea" id="RHEA:13121"/>
        <dbReference type="ChEBI" id="CHEBI:15378"/>
        <dbReference type="ChEBI" id="CHEBI:30616"/>
        <dbReference type="ChEBI" id="CHEBI:36208"/>
        <dbReference type="ChEBI" id="CHEBI:145989"/>
        <dbReference type="ChEBI" id="CHEBI:456216"/>
        <dbReference type="EC" id="2.7.1.71"/>
    </reaction>
</comment>
<dbReference type="EMBL" id="CP016895">
    <property type="protein sequence ID" value="AOA59439.1"/>
    <property type="molecule type" value="Genomic_DNA"/>
</dbReference>
<dbReference type="UniPathway" id="UPA00053">
    <property type="reaction ID" value="UER00088"/>
</dbReference>